<feature type="transmembrane region" description="Helical" evidence="6">
    <location>
        <begin position="61"/>
        <end position="82"/>
    </location>
</feature>
<proteinExistence type="predicted"/>
<comment type="caution">
    <text evidence="7">The sequence shown here is derived from an EMBL/GenBank/DDBJ whole genome shotgun (WGS) entry which is preliminary data.</text>
</comment>
<feature type="transmembrane region" description="Helical" evidence="6">
    <location>
        <begin position="218"/>
        <end position="237"/>
    </location>
</feature>
<sequence>MSDDGSDVPTPTQHPAEPHSGALGARLNWLRAGVLGANDGIVSTAGLVVGVAGATTATGPILTAGIAGLVAGAVSMALGEYVSVSSQRDSEKALLDKERAELAEFPEAELEELAAIYVAKGASPQTARTLAEELTAHDAFAAHVDAELGIDPDDLTSPGQAAVSSAVAFTTGSLLPLLAILLPPVGARVPVTFVVVLLALALTGAISARLGGARQRPAVLRLVVGGALAMAVTYGVGQLVGAVGL</sequence>
<organism evidence="7 8">
    <name type="scientific">Nakamurella flavida</name>
    <dbReference type="NCBI Taxonomy" id="363630"/>
    <lineage>
        <taxon>Bacteria</taxon>
        <taxon>Bacillati</taxon>
        <taxon>Actinomycetota</taxon>
        <taxon>Actinomycetes</taxon>
        <taxon>Nakamurellales</taxon>
        <taxon>Nakamurellaceae</taxon>
        <taxon>Nakamurella</taxon>
    </lineage>
</organism>
<feature type="transmembrane region" description="Helical" evidence="6">
    <location>
        <begin position="161"/>
        <end position="181"/>
    </location>
</feature>
<evidence type="ECO:0000313" key="8">
    <source>
        <dbReference type="Proteomes" id="UP000663801"/>
    </source>
</evidence>
<evidence type="ECO:0000313" key="7">
    <source>
        <dbReference type="EMBL" id="MBM9475283.1"/>
    </source>
</evidence>
<evidence type="ECO:0000256" key="3">
    <source>
        <dbReference type="ARBA" id="ARBA00022989"/>
    </source>
</evidence>
<reference evidence="7" key="1">
    <citation type="submission" date="2021-01" db="EMBL/GenBank/DDBJ databases">
        <title>KCTC 19127 draft genome.</title>
        <authorList>
            <person name="An D."/>
        </authorList>
    </citation>
    <scope>NUCLEOTIDE SEQUENCE</scope>
    <source>
        <strain evidence="7">KCTC 19127</strain>
    </source>
</reference>
<name>A0A938YLL4_9ACTN</name>
<feature type="region of interest" description="Disordered" evidence="5">
    <location>
        <begin position="1"/>
        <end position="21"/>
    </location>
</feature>
<gene>
    <name evidence="7" type="ORF">JL107_02380</name>
</gene>
<dbReference type="RefSeq" id="WP_205255444.1">
    <property type="nucleotide sequence ID" value="NZ_BAAAPV010000001.1"/>
</dbReference>
<evidence type="ECO:0000256" key="6">
    <source>
        <dbReference type="SAM" id="Phobius"/>
    </source>
</evidence>
<dbReference type="CDD" id="cd02432">
    <property type="entry name" value="Nodulin-21_like_1"/>
    <property type="match status" value="1"/>
</dbReference>
<dbReference type="GO" id="GO:0012505">
    <property type="term" value="C:endomembrane system"/>
    <property type="evidence" value="ECO:0007669"/>
    <property type="project" value="UniProtKB-SubCell"/>
</dbReference>
<dbReference type="GO" id="GO:0030026">
    <property type="term" value="P:intracellular manganese ion homeostasis"/>
    <property type="evidence" value="ECO:0007669"/>
    <property type="project" value="InterPro"/>
</dbReference>
<comment type="subcellular location">
    <subcellularLocation>
        <location evidence="1">Endomembrane system</location>
        <topology evidence="1">Multi-pass membrane protein</topology>
    </subcellularLocation>
</comment>
<keyword evidence="8" id="KW-1185">Reference proteome</keyword>
<accession>A0A938YLL4</accession>
<keyword evidence="3 6" id="KW-1133">Transmembrane helix</keyword>
<evidence type="ECO:0000256" key="1">
    <source>
        <dbReference type="ARBA" id="ARBA00004127"/>
    </source>
</evidence>
<keyword evidence="2 6" id="KW-0812">Transmembrane</keyword>
<evidence type="ECO:0000256" key="2">
    <source>
        <dbReference type="ARBA" id="ARBA00022692"/>
    </source>
</evidence>
<feature type="transmembrane region" description="Helical" evidence="6">
    <location>
        <begin position="187"/>
        <end position="206"/>
    </location>
</feature>
<dbReference type="EMBL" id="JAERWL010000003">
    <property type="protein sequence ID" value="MBM9475283.1"/>
    <property type="molecule type" value="Genomic_DNA"/>
</dbReference>
<dbReference type="Proteomes" id="UP000663801">
    <property type="component" value="Unassembled WGS sequence"/>
</dbReference>
<dbReference type="PANTHER" id="PTHR31851">
    <property type="entry name" value="FE(2+)/MN(2+) TRANSPORTER PCL1"/>
    <property type="match status" value="1"/>
</dbReference>
<dbReference type="Pfam" id="PF01988">
    <property type="entry name" value="VIT1"/>
    <property type="match status" value="1"/>
</dbReference>
<keyword evidence="4 6" id="KW-0472">Membrane</keyword>
<dbReference type="InterPro" id="IPR008217">
    <property type="entry name" value="Ccc1_fam"/>
</dbReference>
<dbReference type="GO" id="GO:0005384">
    <property type="term" value="F:manganese ion transmembrane transporter activity"/>
    <property type="evidence" value="ECO:0007669"/>
    <property type="project" value="InterPro"/>
</dbReference>
<evidence type="ECO:0000256" key="5">
    <source>
        <dbReference type="SAM" id="MobiDB-lite"/>
    </source>
</evidence>
<evidence type="ECO:0000256" key="4">
    <source>
        <dbReference type="ARBA" id="ARBA00023136"/>
    </source>
</evidence>
<dbReference type="AlphaFoldDB" id="A0A938YLL4"/>
<protein>
    <submittedName>
        <fullName evidence="7">VIT family protein</fullName>
    </submittedName>
</protein>